<dbReference type="InterPro" id="IPR032568">
    <property type="entry name" value="DUF4926"/>
</dbReference>
<name>A0A1Z3HTA2_9CYAN</name>
<evidence type="ECO:0008006" key="3">
    <source>
        <dbReference type="Google" id="ProtNLM"/>
    </source>
</evidence>
<dbReference type="RefSeq" id="WP_080811441.1">
    <property type="nucleotide sequence ID" value="NZ_CP021983.2"/>
</dbReference>
<sequence>MTANQINLLDVVALTLDLPEYGLLRGQVGTVVELLADGQAFEVEFSDRDGRTYESVGLPPEQIMVLHFEPASPNHQRTMATV</sequence>
<dbReference type="Pfam" id="PF16277">
    <property type="entry name" value="DUF4926"/>
    <property type="match status" value="1"/>
</dbReference>
<keyword evidence="2" id="KW-1185">Reference proteome</keyword>
<dbReference type="STRING" id="1641165.XM38_17975"/>
<organism evidence="1 2">
    <name type="scientific">Halomicronema hongdechloris C2206</name>
    <dbReference type="NCBI Taxonomy" id="1641165"/>
    <lineage>
        <taxon>Bacteria</taxon>
        <taxon>Bacillati</taxon>
        <taxon>Cyanobacteriota</taxon>
        <taxon>Cyanophyceae</taxon>
        <taxon>Nodosilineales</taxon>
        <taxon>Nodosilineaceae</taxon>
        <taxon>Halomicronema</taxon>
    </lineage>
</organism>
<dbReference type="EMBL" id="CP021983">
    <property type="protein sequence ID" value="ASC73482.1"/>
    <property type="molecule type" value="Genomic_DNA"/>
</dbReference>
<evidence type="ECO:0000313" key="2">
    <source>
        <dbReference type="Proteomes" id="UP000191901"/>
    </source>
</evidence>
<reference evidence="1 2" key="1">
    <citation type="journal article" date="2016" name="Biochim. Biophys. Acta">
        <title>Characterization of red-shifted phycobilisomes isolated from the chlorophyll f-containing cyanobacterium Halomicronema hongdechloris.</title>
        <authorList>
            <person name="Li Y."/>
            <person name="Lin Y."/>
            <person name="Garvey C.J."/>
            <person name="Birch D."/>
            <person name="Corkery R.W."/>
            <person name="Loughlin P.C."/>
            <person name="Scheer H."/>
            <person name="Willows R.D."/>
            <person name="Chen M."/>
        </authorList>
    </citation>
    <scope>NUCLEOTIDE SEQUENCE [LARGE SCALE GENOMIC DNA]</scope>
    <source>
        <strain evidence="1 2">C2206</strain>
    </source>
</reference>
<gene>
    <name evidence="1" type="ORF">XM38_044490</name>
</gene>
<protein>
    <recommendedName>
        <fullName evidence="3">DUF4926 domain-containing protein</fullName>
    </recommendedName>
</protein>
<accession>A0A1Z3HTA2</accession>
<dbReference type="Proteomes" id="UP000191901">
    <property type="component" value="Chromosome"/>
</dbReference>
<proteinExistence type="predicted"/>
<dbReference type="OrthoDB" id="488825at2"/>
<dbReference type="KEGG" id="hhg:XM38_044490"/>
<evidence type="ECO:0000313" key="1">
    <source>
        <dbReference type="EMBL" id="ASC73482.1"/>
    </source>
</evidence>
<dbReference type="AlphaFoldDB" id="A0A1Z3HTA2"/>